<evidence type="ECO:0000313" key="5">
    <source>
        <dbReference type="EMBL" id="CAH9060168.1"/>
    </source>
</evidence>
<feature type="domain" description="TauD/TfdA-like" evidence="4">
    <location>
        <begin position="16"/>
        <end position="303"/>
    </location>
</feature>
<evidence type="ECO:0000313" key="7">
    <source>
        <dbReference type="Proteomes" id="UP001152467"/>
    </source>
</evidence>
<dbReference type="Pfam" id="PF02668">
    <property type="entry name" value="TauD"/>
    <property type="match status" value="1"/>
</dbReference>
<dbReference type="AlphaFoldDB" id="A0A9W4QZE9"/>
<dbReference type="Proteomes" id="UP001152485">
    <property type="component" value="Unassembled WGS sequence"/>
</dbReference>
<keyword evidence="3" id="KW-0045">Antibiotic biosynthesis</keyword>
<comment type="cofactor">
    <cofactor evidence="1">
        <name>Fe(2+)</name>
        <dbReference type="ChEBI" id="CHEBI:29033"/>
    </cofactor>
</comment>
<dbReference type="InterPro" id="IPR042098">
    <property type="entry name" value="TauD-like_sf"/>
</dbReference>
<keyword evidence="2" id="KW-0560">Oxidoreductase</keyword>
<evidence type="ECO:0000256" key="2">
    <source>
        <dbReference type="ARBA" id="ARBA00023002"/>
    </source>
</evidence>
<dbReference type="SUPFAM" id="SSF51197">
    <property type="entry name" value="Clavaminate synthase-like"/>
    <property type="match status" value="1"/>
</dbReference>
<dbReference type="InterPro" id="IPR050411">
    <property type="entry name" value="AlphaKG_dependent_hydroxylases"/>
</dbReference>
<evidence type="ECO:0000313" key="6">
    <source>
        <dbReference type="EMBL" id="CAH9063358.1"/>
    </source>
</evidence>
<protein>
    <recommendedName>
        <fullName evidence="4">TauD/TfdA-like domain-containing protein</fullName>
    </recommendedName>
</protein>
<evidence type="ECO:0000313" key="8">
    <source>
        <dbReference type="Proteomes" id="UP001152485"/>
    </source>
</evidence>
<dbReference type="Gene3D" id="3.60.130.10">
    <property type="entry name" value="Clavaminate synthase-like"/>
    <property type="match status" value="1"/>
</dbReference>
<dbReference type="PANTHER" id="PTHR10696:SF56">
    <property type="entry name" value="TAUD_TFDA-LIKE DOMAIN-CONTAINING PROTEIN"/>
    <property type="match status" value="1"/>
</dbReference>
<keyword evidence="7" id="KW-1185">Reference proteome</keyword>
<proteinExistence type="predicted"/>
<comment type="caution">
    <text evidence="5">The sequence shown here is derived from an EMBL/GenBank/DDBJ whole genome shotgun (WGS) entry which is preliminary data.</text>
</comment>
<dbReference type="EMBL" id="CAMAPD010000014">
    <property type="protein sequence ID" value="CAH9063358.1"/>
    <property type="molecule type" value="Genomic_DNA"/>
</dbReference>
<evidence type="ECO:0000259" key="4">
    <source>
        <dbReference type="Pfam" id="PF02668"/>
    </source>
</evidence>
<dbReference type="RefSeq" id="WP_261594190.1">
    <property type="nucleotide sequence ID" value="NZ_CAMAPC010000009.1"/>
</dbReference>
<dbReference type="Proteomes" id="UP001152467">
    <property type="component" value="Unassembled WGS sequence"/>
</dbReference>
<organism evidence="5 7">
    <name type="scientific">Pseudoalteromonas holothuriae</name>
    <dbReference type="NCBI Taxonomy" id="2963714"/>
    <lineage>
        <taxon>Bacteria</taxon>
        <taxon>Pseudomonadati</taxon>
        <taxon>Pseudomonadota</taxon>
        <taxon>Gammaproteobacteria</taxon>
        <taxon>Alteromonadales</taxon>
        <taxon>Pseudoalteromonadaceae</taxon>
        <taxon>Pseudoalteromonas</taxon>
    </lineage>
</organism>
<name>A0A9W4QZE9_9GAMM</name>
<sequence>MNQQLTSIEYPVELNGLSLMTWIEQHQDAIRQQIETHGAILLRGLNIISSAQFGKIISHMFSEELLSYTNRSTPRKELKGNVYTSTEYPPEESIPLHNENAYSHEWPMKLAFLCLVAPSEEGETPIADSRKIYDQIPAHIREKFEQKGVMYLRNYDAVGLPWREVFQVETKAEAEAYCIKNDIQFEWLDDDGLRTRQICPAVQTHPITGEKIWFNQAHLFHVSNHDEANRKALEETFSTESLPRHSFYGDGEPIEEEYLAVIRQAFLAQKVKFTWQRGDLMIIDNMLYCHGRQPYKGNRRILVSMVEANTLAAQAQRGEQNECA</sequence>
<gene>
    <name evidence="5" type="ORF">PSECIP111854_02551</name>
    <name evidence="6" type="ORF">PSECIP111951_02887</name>
</gene>
<accession>A0A9W4QZE9</accession>
<evidence type="ECO:0000256" key="1">
    <source>
        <dbReference type="ARBA" id="ARBA00001954"/>
    </source>
</evidence>
<evidence type="ECO:0000256" key="3">
    <source>
        <dbReference type="ARBA" id="ARBA00023194"/>
    </source>
</evidence>
<dbReference type="GO" id="GO:0016706">
    <property type="term" value="F:2-oxoglutarate-dependent dioxygenase activity"/>
    <property type="evidence" value="ECO:0007669"/>
    <property type="project" value="UniProtKB-ARBA"/>
</dbReference>
<dbReference type="EMBL" id="CAMAPC010000009">
    <property type="protein sequence ID" value="CAH9060168.1"/>
    <property type="molecule type" value="Genomic_DNA"/>
</dbReference>
<dbReference type="InterPro" id="IPR003819">
    <property type="entry name" value="TauD/TfdA-like"/>
</dbReference>
<reference evidence="5 8" key="1">
    <citation type="submission" date="2022-07" db="EMBL/GenBank/DDBJ databases">
        <authorList>
            <person name="Criscuolo A."/>
        </authorList>
    </citation>
    <scope>NUCLEOTIDE SEQUENCE</scope>
    <source>
        <strain evidence="8">CIP 111951</strain>
        <strain evidence="5">CIP111854</strain>
        <strain evidence="6">CIP111951</strain>
    </source>
</reference>
<dbReference type="PANTHER" id="PTHR10696">
    <property type="entry name" value="GAMMA-BUTYROBETAINE HYDROXYLASE-RELATED"/>
    <property type="match status" value="1"/>
</dbReference>
<dbReference type="GO" id="GO:0017000">
    <property type="term" value="P:antibiotic biosynthetic process"/>
    <property type="evidence" value="ECO:0007669"/>
    <property type="project" value="UniProtKB-KW"/>
</dbReference>